<dbReference type="CDD" id="cd06171">
    <property type="entry name" value="Sigma70_r4"/>
    <property type="match status" value="1"/>
</dbReference>
<comment type="caution">
    <text evidence="7">The sequence shown here is derived from an EMBL/GenBank/DDBJ whole genome shotgun (WGS) entry which is preliminary data.</text>
</comment>
<dbReference type="EMBL" id="SACL01000008">
    <property type="protein sequence ID" value="RVT92027.1"/>
    <property type="molecule type" value="Genomic_DNA"/>
</dbReference>
<dbReference type="GO" id="GO:0016987">
    <property type="term" value="F:sigma factor activity"/>
    <property type="evidence" value="ECO:0007669"/>
    <property type="project" value="UniProtKB-KW"/>
</dbReference>
<comment type="similarity">
    <text evidence="1">Belongs to the sigma-70 factor family. ECF subfamily.</text>
</comment>
<evidence type="ECO:0000256" key="2">
    <source>
        <dbReference type="ARBA" id="ARBA00023015"/>
    </source>
</evidence>
<dbReference type="InterPro" id="IPR036388">
    <property type="entry name" value="WH-like_DNA-bd_sf"/>
</dbReference>
<feature type="domain" description="RNA polymerase sigma factor 70 region 4 type 2" evidence="6">
    <location>
        <begin position="104"/>
        <end position="155"/>
    </location>
</feature>
<dbReference type="InterPro" id="IPR013249">
    <property type="entry name" value="RNA_pol_sigma70_r4_t2"/>
</dbReference>
<evidence type="ECO:0000313" key="8">
    <source>
        <dbReference type="Proteomes" id="UP000282957"/>
    </source>
</evidence>
<keyword evidence="2" id="KW-0805">Transcription regulation</keyword>
<dbReference type="PANTHER" id="PTHR43133">
    <property type="entry name" value="RNA POLYMERASE ECF-TYPE SIGMA FACTO"/>
    <property type="match status" value="1"/>
</dbReference>
<dbReference type="NCBIfam" id="TIGR02937">
    <property type="entry name" value="sigma70-ECF"/>
    <property type="match status" value="1"/>
</dbReference>
<evidence type="ECO:0000256" key="4">
    <source>
        <dbReference type="ARBA" id="ARBA00023163"/>
    </source>
</evidence>
<sequence>MTSTQDNRGSLRDHLPGLLGPLRAYARSLVRDASAADDLVHDAVLRGLDHADQWREGDDPRAWMFTILRNLWLSGLRRGRRRQALESDLAGEEEARNPSGTGRLELMEALRQLPPLEREALVLGAQGFSIAEAAQLCGVAEGTVKARISRGRARLRANHGHSLS</sequence>
<gene>
    <name evidence="7" type="ORF">EOD42_20035</name>
</gene>
<evidence type="ECO:0000259" key="5">
    <source>
        <dbReference type="Pfam" id="PF04542"/>
    </source>
</evidence>
<dbReference type="Pfam" id="PF04542">
    <property type="entry name" value="Sigma70_r2"/>
    <property type="match status" value="1"/>
</dbReference>
<keyword evidence="8" id="KW-1185">Reference proteome</keyword>
<dbReference type="SUPFAM" id="SSF88946">
    <property type="entry name" value="Sigma2 domain of RNA polymerase sigma factors"/>
    <property type="match status" value="1"/>
</dbReference>
<evidence type="ECO:0000256" key="3">
    <source>
        <dbReference type="ARBA" id="ARBA00023082"/>
    </source>
</evidence>
<organism evidence="7 8">
    <name type="scientific">Rhodovarius crocodyli</name>
    <dbReference type="NCBI Taxonomy" id="1979269"/>
    <lineage>
        <taxon>Bacteria</taxon>
        <taxon>Pseudomonadati</taxon>
        <taxon>Pseudomonadota</taxon>
        <taxon>Alphaproteobacteria</taxon>
        <taxon>Acetobacterales</taxon>
        <taxon>Roseomonadaceae</taxon>
        <taxon>Rhodovarius</taxon>
    </lineage>
</organism>
<dbReference type="Proteomes" id="UP000282957">
    <property type="component" value="Unassembled WGS sequence"/>
</dbReference>
<dbReference type="InterPro" id="IPR013324">
    <property type="entry name" value="RNA_pol_sigma_r3/r4-like"/>
</dbReference>
<dbReference type="InterPro" id="IPR013325">
    <property type="entry name" value="RNA_pol_sigma_r2"/>
</dbReference>
<evidence type="ECO:0000256" key="1">
    <source>
        <dbReference type="ARBA" id="ARBA00010641"/>
    </source>
</evidence>
<dbReference type="GO" id="GO:0006352">
    <property type="term" value="P:DNA-templated transcription initiation"/>
    <property type="evidence" value="ECO:0007669"/>
    <property type="project" value="InterPro"/>
</dbReference>
<dbReference type="InterPro" id="IPR007627">
    <property type="entry name" value="RNA_pol_sigma70_r2"/>
</dbReference>
<evidence type="ECO:0000313" key="7">
    <source>
        <dbReference type="EMBL" id="RVT92027.1"/>
    </source>
</evidence>
<feature type="domain" description="RNA polymerase sigma-70 region 2" evidence="5">
    <location>
        <begin position="20"/>
        <end position="82"/>
    </location>
</feature>
<dbReference type="InterPro" id="IPR014284">
    <property type="entry name" value="RNA_pol_sigma-70_dom"/>
</dbReference>
<dbReference type="InterPro" id="IPR039425">
    <property type="entry name" value="RNA_pol_sigma-70-like"/>
</dbReference>
<name>A0A437M2V7_9PROT</name>
<dbReference type="OrthoDB" id="9803470at2"/>
<reference evidence="7 8" key="1">
    <citation type="submission" date="2019-01" db="EMBL/GenBank/DDBJ databases">
        <authorList>
            <person name="Chen W.-M."/>
        </authorList>
    </citation>
    <scope>NUCLEOTIDE SEQUENCE [LARGE SCALE GENOMIC DNA]</scope>
    <source>
        <strain evidence="7 8">CCP-6</strain>
    </source>
</reference>
<keyword evidence="4" id="KW-0804">Transcription</keyword>
<accession>A0A437M2V7</accession>
<dbReference type="Gene3D" id="1.10.1740.10">
    <property type="match status" value="1"/>
</dbReference>
<dbReference type="SUPFAM" id="SSF88659">
    <property type="entry name" value="Sigma3 and sigma4 domains of RNA polymerase sigma factors"/>
    <property type="match status" value="1"/>
</dbReference>
<keyword evidence="3" id="KW-0731">Sigma factor</keyword>
<dbReference type="GO" id="GO:0003677">
    <property type="term" value="F:DNA binding"/>
    <property type="evidence" value="ECO:0007669"/>
    <property type="project" value="InterPro"/>
</dbReference>
<protein>
    <submittedName>
        <fullName evidence="7">Sigma-70 family RNA polymerase sigma factor</fullName>
    </submittedName>
</protein>
<dbReference type="Pfam" id="PF08281">
    <property type="entry name" value="Sigma70_r4_2"/>
    <property type="match status" value="1"/>
</dbReference>
<dbReference type="AlphaFoldDB" id="A0A437M2V7"/>
<proteinExistence type="inferred from homology"/>
<dbReference type="Gene3D" id="1.10.10.10">
    <property type="entry name" value="Winged helix-like DNA-binding domain superfamily/Winged helix DNA-binding domain"/>
    <property type="match status" value="1"/>
</dbReference>
<dbReference type="PANTHER" id="PTHR43133:SF25">
    <property type="entry name" value="RNA POLYMERASE SIGMA FACTOR RFAY-RELATED"/>
    <property type="match status" value="1"/>
</dbReference>
<dbReference type="RefSeq" id="WP_127789357.1">
    <property type="nucleotide sequence ID" value="NZ_SACL01000008.1"/>
</dbReference>
<evidence type="ECO:0000259" key="6">
    <source>
        <dbReference type="Pfam" id="PF08281"/>
    </source>
</evidence>